<name>A0A6I4VYB3_9BACL</name>
<keyword evidence="2" id="KW-1185">Reference proteome</keyword>
<gene>
    <name evidence="1" type="ORF">GSM42_06865</name>
</gene>
<comment type="caution">
    <text evidence="1">The sequence shown here is derived from an EMBL/GenBank/DDBJ whole genome shotgun (WGS) entry which is preliminary data.</text>
</comment>
<dbReference type="RefSeq" id="WP_160800818.1">
    <property type="nucleotide sequence ID" value="NZ_WUUL01000004.1"/>
</dbReference>
<evidence type="ECO:0000313" key="2">
    <source>
        <dbReference type="Proteomes" id="UP000430692"/>
    </source>
</evidence>
<evidence type="ECO:0000313" key="1">
    <source>
        <dbReference type="EMBL" id="MXQ53454.1"/>
    </source>
</evidence>
<dbReference type="Proteomes" id="UP000430692">
    <property type="component" value="Unassembled WGS sequence"/>
</dbReference>
<dbReference type="AlphaFoldDB" id="A0A6I4VYB3"/>
<accession>A0A6I4VYB3</accession>
<proteinExistence type="predicted"/>
<dbReference type="EMBL" id="WUUL01000004">
    <property type="protein sequence ID" value="MXQ53454.1"/>
    <property type="molecule type" value="Genomic_DNA"/>
</dbReference>
<sequence>MSHQLRRGRSTIQVNSVSGEPYAVKAARTVREGGVDALLALGSLLHLSLGQQENISPLFREFYHGQYILNQGADMRKKHFTQSEHLLSSNEI</sequence>
<protein>
    <submittedName>
        <fullName evidence="1">Uncharacterized protein</fullName>
    </submittedName>
</protein>
<reference evidence="1 2" key="1">
    <citation type="submission" date="2019-12" db="EMBL/GenBank/DDBJ databases">
        <title>Whole-genome analyses of novel actinobacteria.</title>
        <authorList>
            <person name="Sahin N."/>
            <person name="Saygin H."/>
        </authorList>
    </citation>
    <scope>NUCLEOTIDE SEQUENCE [LARGE SCALE GENOMIC DNA]</scope>
    <source>
        <strain evidence="1 2">KC615</strain>
    </source>
</reference>
<organism evidence="1 2">
    <name type="scientific">Shimazuella alba</name>
    <dbReference type="NCBI Taxonomy" id="2690964"/>
    <lineage>
        <taxon>Bacteria</taxon>
        <taxon>Bacillati</taxon>
        <taxon>Bacillota</taxon>
        <taxon>Bacilli</taxon>
        <taxon>Bacillales</taxon>
        <taxon>Thermoactinomycetaceae</taxon>
        <taxon>Shimazuella</taxon>
    </lineage>
</organism>